<organism evidence="2 3">
    <name type="scientific">Leptobacterium flavescens</name>
    <dbReference type="NCBI Taxonomy" id="472055"/>
    <lineage>
        <taxon>Bacteria</taxon>
        <taxon>Pseudomonadati</taxon>
        <taxon>Bacteroidota</taxon>
        <taxon>Flavobacteriia</taxon>
        <taxon>Flavobacteriales</taxon>
        <taxon>Flavobacteriaceae</taxon>
        <taxon>Leptobacterium</taxon>
    </lineage>
</organism>
<dbReference type="PANTHER" id="PTHR24273">
    <property type="entry name" value="FI04643P-RELATED"/>
    <property type="match status" value="1"/>
</dbReference>
<protein>
    <submittedName>
        <fullName evidence="2">T9SS type B sorting domain-containing protein</fullName>
    </submittedName>
</protein>
<sequence>MKKITLGLCLLFVSFYTYAQTSLTAGDIAFLGSNADGIVSSEDSFAFVLLKDIDAATTIIFTDRGWSDTDGFRTDGDGDGQFIWTSGADRSAGDIINLNFGALAPQNSAYSIIGDQLFAIQGSIDTPVFIAGLQFNHTNGTDTNWDGDSFSNSTSALPDALENGDSALRLVTSGNLEQDNWQFDCNSIGGPISGTPAELRAILHDRSNWISSNDRPIFDPAVQAGCSIVVIDDIPPVAVCQDITVELDATGFIVINAEDIDGGSTDNKGITSFSIDRDIFFCDDTATPITVTLTVTDAAGNTDSCTATVTVEDNIAPVAISRDITVQLDVDGNASITAADIDNGSTDNCGIAERSLDISSFDCSMLGTNTVTLTITDTNNNTNTATAQVTVEDRIAPIIVTQNVSVELDANGEVIITPAMIDNGSSDNCNIANRSLNVSSFNCNDIGANTVVLTVTDASGNSSTGTAIVNVTDGSGPVILTQDISVQLDENGNASISIDDIDNGSTDNCGIAERSLDISVFDCNDIGANTVTLTITDINGNSSSGTATVNVEDNLSPIVNTRDITLQLDENGNASVAVVDIDNGSTDNCGIAERSLDISSFSCPPLGPSVVTLTVTDINGNSTSETATITITAPDSDGNGVADACENEDTISSNLRPARGFSPNNDGINDQWVIENITESPEAFIQVFDRNGREVFQARGYQNDWGGTRGRSGSLLPVGAYYYNISVFEGGATLTKGWIYINY</sequence>
<dbReference type="Pfam" id="PF13585">
    <property type="entry name" value="CHU_C"/>
    <property type="match status" value="1"/>
</dbReference>
<feature type="chain" id="PRO_5027060173" evidence="1">
    <location>
        <begin position="20"/>
        <end position="743"/>
    </location>
</feature>
<feature type="signal peptide" evidence="1">
    <location>
        <begin position="1"/>
        <end position="19"/>
    </location>
</feature>
<dbReference type="EMBL" id="JAABOO010000005">
    <property type="protein sequence ID" value="NER15548.1"/>
    <property type="molecule type" value="Genomic_DNA"/>
</dbReference>
<proteinExistence type="predicted"/>
<accession>A0A6P0UU43</accession>
<keyword evidence="3" id="KW-1185">Reference proteome</keyword>
<evidence type="ECO:0000313" key="2">
    <source>
        <dbReference type="EMBL" id="NER15548.1"/>
    </source>
</evidence>
<dbReference type="InterPro" id="IPR013783">
    <property type="entry name" value="Ig-like_fold"/>
</dbReference>
<dbReference type="PANTHER" id="PTHR24273:SF32">
    <property type="entry name" value="HYALIN"/>
    <property type="match status" value="1"/>
</dbReference>
<gene>
    <name evidence="2" type="ORF">GWK08_18990</name>
</gene>
<reference evidence="2 3" key="1">
    <citation type="submission" date="2020-01" db="EMBL/GenBank/DDBJ databases">
        <title>Leptobacterium flavescens.</title>
        <authorList>
            <person name="Wang G."/>
        </authorList>
    </citation>
    <scope>NUCLEOTIDE SEQUENCE [LARGE SCALE GENOMIC DNA]</scope>
    <source>
        <strain evidence="2 3">KCTC 22160</strain>
    </source>
</reference>
<dbReference type="RefSeq" id="WP_163608843.1">
    <property type="nucleotide sequence ID" value="NZ_JAABOO010000005.1"/>
</dbReference>
<dbReference type="Gene3D" id="2.60.40.10">
    <property type="entry name" value="Immunoglobulins"/>
    <property type="match status" value="1"/>
</dbReference>
<dbReference type="Proteomes" id="UP000468581">
    <property type="component" value="Unassembled WGS sequence"/>
</dbReference>
<evidence type="ECO:0000256" key="1">
    <source>
        <dbReference type="SAM" id="SignalP"/>
    </source>
</evidence>
<keyword evidence="1" id="KW-0732">Signal</keyword>
<evidence type="ECO:0000313" key="3">
    <source>
        <dbReference type="Proteomes" id="UP000468581"/>
    </source>
</evidence>
<name>A0A6P0UU43_9FLAO</name>
<comment type="caution">
    <text evidence="2">The sequence shown here is derived from an EMBL/GenBank/DDBJ whole genome shotgun (WGS) entry which is preliminary data.</text>
</comment>
<dbReference type="AlphaFoldDB" id="A0A6P0UU43"/>
<dbReference type="NCBIfam" id="TIGR04131">
    <property type="entry name" value="Bac_Flav_CTERM"/>
    <property type="match status" value="1"/>
</dbReference>
<dbReference type="InterPro" id="IPR026341">
    <property type="entry name" value="T9SS_type_B"/>
</dbReference>